<dbReference type="InParanoid" id="A0A1Y2GFK7"/>
<feature type="region of interest" description="Disordered" evidence="9">
    <location>
        <begin position="333"/>
        <end position="419"/>
    </location>
</feature>
<dbReference type="AlphaFoldDB" id="A0A1Y2GFK7"/>
<keyword evidence="12" id="KW-1185">Reference proteome</keyword>
<dbReference type="GO" id="GO:0008270">
    <property type="term" value="F:zinc ion binding"/>
    <property type="evidence" value="ECO:0007669"/>
    <property type="project" value="UniProtKB-KW"/>
</dbReference>
<dbReference type="Proteomes" id="UP000193648">
    <property type="component" value="Unassembled WGS sequence"/>
</dbReference>
<comment type="caution">
    <text evidence="11">The sequence shown here is derived from an EMBL/GenBank/DDBJ whole genome shotgun (WGS) entry which is preliminary data.</text>
</comment>
<feature type="compositionally biased region" description="Basic and acidic residues" evidence="9">
    <location>
        <begin position="108"/>
        <end position="120"/>
    </location>
</feature>
<protein>
    <recommendedName>
        <fullName evidence="2">RING-type E3 ubiquitin transferase</fullName>
        <ecNumber evidence="2">2.3.2.27</ecNumber>
    </recommendedName>
</protein>
<dbReference type="RefSeq" id="XP_021878853.1">
    <property type="nucleotide sequence ID" value="XM_022030384.1"/>
</dbReference>
<dbReference type="PANTHER" id="PTHR45931:SF3">
    <property type="entry name" value="RING ZINC FINGER-CONTAINING PROTEIN"/>
    <property type="match status" value="1"/>
</dbReference>
<dbReference type="InterPro" id="IPR051834">
    <property type="entry name" value="RING_finger_E3_ligase"/>
</dbReference>
<feature type="region of interest" description="Disordered" evidence="9">
    <location>
        <begin position="140"/>
        <end position="164"/>
    </location>
</feature>
<accession>A0A1Y2GFK7</accession>
<evidence type="ECO:0000256" key="9">
    <source>
        <dbReference type="SAM" id="MobiDB-lite"/>
    </source>
</evidence>
<keyword evidence="5 8" id="KW-0863">Zinc-finger</keyword>
<feature type="compositionally biased region" description="Low complexity" evidence="9">
    <location>
        <begin position="406"/>
        <end position="419"/>
    </location>
</feature>
<evidence type="ECO:0000259" key="10">
    <source>
        <dbReference type="PROSITE" id="PS50089"/>
    </source>
</evidence>
<dbReference type="InterPro" id="IPR013083">
    <property type="entry name" value="Znf_RING/FYVE/PHD"/>
</dbReference>
<dbReference type="EMBL" id="MCFF01000034">
    <property type="protein sequence ID" value="ORZ09400.1"/>
    <property type="molecule type" value="Genomic_DNA"/>
</dbReference>
<feature type="compositionally biased region" description="Acidic residues" evidence="9">
    <location>
        <begin position="143"/>
        <end position="160"/>
    </location>
</feature>
<feature type="compositionally biased region" description="Low complexity" evidence="9">
    <location>
        <begin position="343"/>
        <end position="359"/>
    </location>
</feature>
<dbReference type="GO" id="GO:0061630">
    <property type="term" value="F:ubiquitin protein ligase activity"/>
    <property type="evidence" value="ECO:0007669"/>
    <property type="project" value="UniProtKB-EC"/>
</dbReference>
<evidence type="ECO:0000256" key="1">
    <source>
        <dbReference type="ARBA" id="ARBA00000900"/>
    </source>
</evidence>
<evidence type="ECO:0000256" key="5">
    <source>
        <dbReference type="ARBA" id="ARBA00022771"/>
    </source>
</evidence>
<dbReference type="InterPro" id="IPR001841">
    <property type="entry name" value="Znf_RING"/>
</dbReference>
<keyword evidence="4" id="KW-0479">Metal-binding</keyword>
<dbReference type="EC" id="2.3.2.27" evidence="2"/>
<dbReference type="OrthoDB" id="8062037at2759"/>
<evidence type="ECO:0000256" key="2">
    <source>
        <dbReference type="ARBA" id="ARBA00012483"/>
    </source>
</evidence>
<dbReference type="PROSITE" id="PS50089">
    <property type="entry name" value="ZF_RING_2"/>
    <property type="match status" value="1"/>
</dbReference>
<feature type="compositionally biased region" description="Polar residues" evidence="9">
    <location>
        <begin position="360"/>
        <end position="370"/>
    </location>
</feature>
<gene>
    <name evidence="11" type="ORF">BCR41DRAFT_424186</name>
</gene>
<organism evidence="11 12">
    <name type="scientific">Lobosporangium transversale</name>
    <dbReference type="NCBI Taxonomy" id="64571"/>
    <lineage>
        <taxon>Eukaryota</taxon>
        <taxon>Fungi</taxon>
        <taxon>Fungi incertae sedis</taxon>
        <taxon>Mucoromycota</taxon>
        <taxon>Mortierellomycotina</taxon>
        <taxon>Mortierellomycetes</taxon>
        <taxon>Mortierellales</taxon>
        <taxon>Mortierellaceae</taxon>
        <taxon>Lobosporangium</taxon>
    </lineage>
</organism>
<dbReference type="STRING" id="64571.A0A1Y2GFK7"/>
<feature type="domain" description="RING-type" evidence="10">
    <location>
        <begin position="285"/>
        <end position="326"/>
    </location>
</feature>
<keyword evidence="3" id="KW-0808">Transferase</keyword>
<keyword evidence="7" id="KW-0862">Zinc</keyword>
<dbReference type="Pfam" id="PF14369">
    <property type="entry name" value="Zn_ribbon_19"/>
    <property type="match status" value="1"/>
</dbReference>
<keyword evidence="6" id="KW-0833">Ubl conjugation pathway</keyword>
<evidence type="ECO:0000313" key="11">
    <source>
        <dbReference type="EMBL" id="ORZ09400.1"/>
    </source>
</evidence>
<dbReference type="Gene3D" id="3.30.40.10">
    <property type="entry name" value="Zinc/RING finger domain, C3HC4 (zinc finger)"/>
    <property type="match status" value="1"/>
</dbReference>
<evidence type="ECO:0000256" key="3">
    <source>
        <dbReference type="ARBA" id="ARBA00022679"/>
    </source>
</evidence>
<reference evidence="11 12" key="1">
    <citation type="submission" date="2016-07" db="EMBL/GenBank/DDBJ databases">
        <title>Pervasive Adenine N6-methylation of Active Genes in Fungi.</title>
        <authorList>
            <consortium name="DOE Joint Genome Institute"/>
            <person name="Mondo S.J."/>
            <person name="Dannebaum R.O."/>
            <person name="Kuo R.C."/>
            <person name="Labutti K."/>
            <person name="Haridas S."/>
            <person name="Kuo A."/>
            <person name="Salamov A."/>
            <person name="Ahrendt S.R."/>
            <person name="Lipzen A."/>
            <person name="Sullivan W."/>
            <person name="Andreopoulos W.B."/>
            <person name="Clum A."/>
            <person name="Lindquist E."/>
            <person name="Daum C."/>
            <person name="Ramamoorthy G.K."/>
            <person name="Gryganskyi A."/>
            <person name="Culley D."/>
            <person name="Magnuson J.K."/>
            <person name="James T.Y."/>
            <person name="O'Malley M.A."/>
            <person name="Stajich J.E."/>
            <person name="Spatafora J.W."/>
            <person name="Visel A."/>
            <person name="Grigoriev I.V."/>
        </authorList>
    </citation>
    <scope>NUCLEOTIDE SEQUENCE [LARGE SCALE GENOMIC DNA]</scope>
    <source>
        <strain evidence="11 12">NRRL 3116</strain>
    </source>
</reference>
<dbReference type="GO" id="GO:0005634">
    <property type="term" value="C:nucleus"/>
    <property type="evidence" value="ECO:0007669"/>
    <property type="project" value="TreeGrafter"/>
</dbReference>
<evidence type="ECO:0000313" key="12">
    <source>
        <dbReference type="Proteomes" id="UP000193648"/>
    </source>
</evidence>
<feature type="region of interest" description="Disordered" evidence="9">
    <location>
        <begin position="99"/>
        <end position="125"/>
    </location>
</feature>
<evidence type="ECO:0000256" key="7">
    <source>
        <dbReference type="ARBA" id="ARBA00022833"/>
    </source>
</evidence>
<dbReference type="SUPFAM" id="SSF57850">
    <property type="entry name" value="RING/U-box"/>
    <property type="match status" value="1"/>
</dbReference>
<dbReference type="GeneID" id="33572226"/>
<sequence length="419" mass="46040">MDNSSAHDDAAAVASPRPRHEFWCHQCAVEITPLMVPHPLCPECHSEFVEKIEEDNDPRNFVENAGEDIENGDEQGHIQLFIEDLQRMVQLVGLMRPVGEQASRPRARRSEDIATGDHSDSLTLLDHPLRSRDRFDGLTTIISDDDENDNVGDDGDDDDGHDSHDIIVDISQANGDPDDPNRADRFQQSRAFLISFLERMQQEMSPATESASDSPGHDTGLSGLFNMIGNPGDYVFSQAGLDDVITQLMEMQGRQNGPVGASDEIIESIPPHILTDEELAAKTECSVCKDEFTKEDNLLQLKCRHIFHEDCIKPWLKLNGTCPTCRFELVPQHGGHDNNQQRNSTSGGNDGQSSGQDNNAQTLPTPTGPTSEGGEVGNRILTSRVNSIPGAFPSSTRYSPFRHESNSNSTSSPSADDVD</sequence>
<dbReference type="Pfam" id="PF13639">
    <property type="entry name" value="zf-RING_2"/>
    <property type="match status" value="1"/>
</dbReference>
<evidence type="ECO:0000256" key="8">
    <source>
        <dbReference type="PROSITE-ProRule" id="PRU00175"/>
    </source>
</evidence>
<proteinExistence type="predicted"/>
<dbReference type="InterPro" id="IPR039525">
    <property type="entry name" value="RNF126-like_zinc-ribbon"/>
</dbReference>
<name>A0A1Y2GFK7_9FUNG</name>
<dbReference type="SMART" id="SM00184">
    <property type="entry name" value="RING"/>
    <property type="match status" value="1"/>
</dbReference>
<evidence type="ECO:0000256" key="4">
    <source>
        <dbReference type="ARBA" id="ARBA00022723"/>
    </source>
</evidence>
<dbReference type="PANTHER" id="PTHR45931">
    <property type="entry name" value="SI:CH211-59O9.10"/>
    <property type="match status" value="1"/>
</dbReference>
<dbReference type="GO" id="GO:0006511">
    <property type="term" value="P:ubiquitin-dependent protein catabolic process"/>
    <property type="evidence" value="ECO:0007669"/>
    <property type="project" value="TreeGrafter"/>
</dbReference>
<comment type="catalytic activity">
    <reaction evidence="1">
        <text>S-ubiquitinyl-[E2 ubiquitin-conjugating enzyme]-L-cysteine + [acceptor protein]-L-lysine = [E2 ubiquitin-conjugating enzyme]-L-cysteine + N(6)-ubiquitinyl-[acceptor protein]-L-lysine.</text>
        <dbReference type="EC" id="2.3.2.27"/>
    </reaction>
</comment>
<evidence type="ECO:0000256" key="6">
    <source>
        <dbReference type="ARBA" id="ARBA00022786"/>
    </source>
</evidence>